<evidence type="ECO:0000256" key="1">
    <source>
        <dbReference type="SAM" id="MobiDB-lite"/>
    </source>
</evidence>
<organism evidence="2">
    <name type="scientific">uncultured Gemmatimonadota bacterium</name>
    <dbReference type="NCBI Taxonomy" id="203437"/>
    <lineage>
        <taxon>Bacteria</taxon>
        <taxon>Pseudomonadati</taxon>
        <taxon>Gemmatimonadota</taxon>
        <taxon>environmental samples</taxon>
    </lineage>
</organism>
<feature type="non-terminal residue" evidence="2">
    <location>
        <position position="1"/>
    </location>
</feature>
<evidence type="ECO:0000313" key="2">
    <source>
        <dbReference type="EMBL" id="CAA9366524.1"/>
    </source>
</evidence>
<feature type="compositionally biased region" description="Basic and acidic residues" evidence="1">
    <location>
        <begin position="12"/>
        <end position="27"/>
    </location>
</feature>
<proteinExistence type="predicted"/>
<feature type="non-terminal residue" evidence="2">
    <location>
        <position position="134"/>
    </location>
</feature>
<dbReference type="AlphaFoldDB" id="A0A6J4MWM9"/>
<dbReference type="EMBL" id="CADCTV010000866">
    <property type="protein sequence ID" value="CAA9366524.1"/>
    <property type="molecule type" value="Genomic_DNA"/>
</dbReference>
<reference evidence="2" key="1">
    <citation type="submission" date="2020-02" db="EMBL/GenBank/DDBJ databases">
        <authorList>
            <person name="Meier V. D."/>
        </authorList>
    </citation>
    <scope>NUCLEOTIDE SEQUENCE</scope>
    <source>
        <strain evidence="2">AVDCRST_MAG89</strain>
    </source>
</reference>
<protein>
    <submittedName>
        <fullName evidence="2">Threonine dehydrogenase and related Zn-dependent dehydrogenases</fullName>
    </submittedName>
</protein>
<accession>A0A6J4MWM9</accession>
<name>A0A6J4MWM9_9BACT</name>
<sequence>ASDGVPGAVPDPRGREGHAADRAPQRRDRARHPGGHLRLGPAHLPRDDARHPRGPDVRPRVHRRGGRGGLVGAEPEAGRPRDGALQHLLRLLLLLLAKAVRQLPQREPQRHRRGRHLRVLAHHRRLRRRPGGVR</sequence>
<feature type="compositionally biased region" description="Basic and acidic residues" evidence="1">
    <location>
        <begin position="44"/>
        <end position="59"/>
    </location>
</feature>
<gene>
    <name evidence="2" type="ORF">AVDCRST_MAG89-4142</name>
</gene>
<feature type="region of interest" description="Disordered" evidence="1">
    <location>
        <begin position="1"/>
        <end position="80"/>
    </location>
</feature>